<protein>
    <submittedName>
        <fullName evidence="2">Uncharacterized protein</fullName>
    </submittedName>
</protein>
<dbReference type="PANTHER" id="PTHR15107">
    <property type="entry name" value="RETINOBLASTOMA BINDING PROTEIN 8"/>
    <property type="match status" value="1"/>
</dbReference>
<dbReference type="GO" id="GO:0003684">
    <property type="term" value="F:damaged DNA binding"/>
    <property type="evidence" value="ECO:0007669"/>
    <property type="project" value="TreeGrafter"/>
</dbReference>
<dbReference type="PANTHER" id="PTHR15107:SF0">
    <property type="entry name" value="DNA ENDONUCLEASE ACTIVATOR CTP1 C-TERMINAL DOMAIN-CONTAINING PROTEIN"/>
    <property type="match status" value="1"/>
</dbReference>
<sequence>MKGDLECCPKLENGDVKYVSVLSTVLVATIQEAKDRISQIEYIFCNQLYPNFQAKTKSLQKIYTDAEGAWKEKEKDLLEQIEKLRVEKQQFVEGNKVDKGNPGENANGLLASTLRNRESRINELEQEVVKKSKEVDEGMELQNKLLQLVQRKAAMIVDKGRELKRSEEKSNELLAKVKSLEKNAEELQDEVRKKTEKVAEKTLLEKNLSKKVLSLSLLVEDNEKLKTENEQLYAQSGMSGEES</sequence>
<dbReference type="Proteomes" id="UP001151532">
    <property type="component" value="Chromosome 16"/>
</dbReference>
<dbReference type="OrthoDB" id="5801062at2759"/>
<organism evidence="2 3">
    <name type="scientific">Salix purpurea</name>
    <name type="common">Purple osier willow</name>
    <dbReference type="NCBI Taxonomy" id="77065"/>
    <lineage>
        <taxon>Eukaryota</taxon>
        <taxon>Viridiplantae</taxon>
        <taxon>Streptophyta</taxon>
        <taxon>Embryophyta</taxon>
        <taxon>Tracheophyta</taxon>
        <taxon>Spermatophyta</taxon>
        <taxon>Magnoliopsida</taxon>
        <taxon>eudicotyledons</taxon>
        <taxon>Gunneridae</taxon>
        <taxon>Pentapetalae</taxon>
        <taxon>rosids</taxon>
        <taxon>fabids</taxon>
        <taxon>Malpighiales</taxon>
        <taxon>Salicaceae</taxon>
        <taxon>Saliceae</taxon>
        <taxon>Salix</taxon>
    </lineage>
</organism>
<accession>A0A9Q1A220</accession>
<evidence type="ECO:0000256" key="1">
    <source>
        <dbReference type="SAM" id="Coils"/>
    </source>
</evidence>
<keyword evidence="3" id="KW-1185">Reference proteome</keyword>
<dbReference type="InterPro" id="IPR033316">
    <property type="entry name" value="RBBP8-like"/>
</dbReference>
<dbReference type="AlphaFoldDB" id="A0A9Q1A220"/>
<comment type="caution">
    <text evidence="2">The sequence shown here is derived from an EMBL/GenBank/DDBJ whole genome shotgun (WGS) entry which is preliminary data.</text>
</comment>
<reference evidence="2" key="2">
    <citation type="journal article" date="2023" name="Int. J. Mol. Sci.">
        <title>De Novo Assembly and Annotation of 11 Diverse Shrub Willow (Salix) Genomes Reveals Novel Gene Organization in Sex-Linked Regions.</title>
        <authorList>
            <person name="Hyden B."/>
            <person name="Feng K."/>
            <person name="Yates T.B."/>
            <person name="Jawdy S."/>
            <person name="Cereghino C."/>
            <person name="Smart L.B."/>
            <person name="Muchero W."/>
        </authorList>
    </citation>
    <scope>NUCLEOTIDE SEQUENCE</scope>
    <source>
        <tissue evidence="2">Shoot tip</tissue>
    </source>
</reference>
<evidence type="ECO:0000313" key="3">
    <source>
        <dbReference type="Proteomes" id="UP001151532"/>
    </source>
</evidence>
<gene>
    <name evidence="2" type="ORF">OIU79_027656</name>
</gene>
<name>A0A9Q1A220_SALPP</name>
<proteinExistence type="predicted"/>
<dbReference type="EMBL" id="JAPFFK010000007">
    <property type="protein sequence ID" value="KAJ6755081.1"/>
    <property type="molecule type" value="Genomic_DNA"/>
</dbReference>
<reference evidence="2" key="1">
    <citation type="submission" date="2022-11" db="EMBL/GenBank/DDBJ databases">
        <authorList>
            <person name="Hyden B.L."/>
            <person name="Feng K."/>
            <person name="Yates T."/>
            <person name="Jawdy S."/>
            <person name="Smart L.B."/>
            <person name="Muchero W."/>
        </authorList>
    </citation>
    <scope>NUCLEOTIDE SEQUENCE</scope>
    <source>
        <tissue evidence="2">Shoot tip</tissue>
    </source>
</reference>
<evidence type="ECO:0000313" key="2">
    <source>
        <dbReference type="EMBL" id="KAJ6755081.1"/>
    </source>
</evidence>
<feature type="coiled-coil region" evidence="1">
    <location>
        <begin position="114"/>
        <end position="235"/>
    </location>
</feature>
<dbReference type="GO" id="GO:0010792">
    <property type="term" value="P:DNA double-strand break processing involved in repair via single-strand annealing"/>
    <property type="evidence" value="ECO:0007669"/>
    <property type="project" value="TreeGrafter"/>
</dbReference>
<keyword evidence="1" id="KW-0175">Coiled coil</keyword>